<evidence type="ECO:0000256" key="2">
    <source>
        <dbReference type="ARBA" id="ARBA00022475"/>
    </source>
</evidence>
<dbReference type="AlphaFoldDB" id="A0A171KW41"/>
<dbReference type="SMART" id="SM00382">
    <property type="entry name" value="AAA"/>
    <property type="match status" value="1"/>
</dbReference>
<evidence type="ECO:0000259" key="7">
    <source>
        <dbReference type="PROSITE" id="PS50893"/>
    </source>
</evidence>
<keyword evidence="4 8" id="KW-0067">ATP-binding</keyword>
<evidence type="ECO:0000256" key="1">
    <source>
        <dbReference type="ARBA" id="ARBA00022448"/>
    </source>
</evidence>
<accession>A0A171KW41</accession>
<dbReference type="Pfam" id="PF00005">
    <property type="entry name" value="ABC_tran"/>
    <property type="match status" value="1"/>
</dbReference>
<dbReference type="EMBL" id="LBNE01000001">
    <property type="protein sequence ID" value="KKO73108.1"/>
    <property type="molecule type" value="Genomic_DNA"/>
</dbReference>
<name>A0A171KW41_9BURK</name>
<comment type="function">
    <text evidence="6">Part of the ABC transporter complex HmuTUV involved in hemin import. Responsible for energy coupling to the transport system.</text>
</comment>
<evidence type="ECO:0000256" key="6">
    <source>
        <dbReference type="ARBA" id="ARBA00037066"/>
    </source>
</evidence>
<dbReference type="RefSeq" id="WP_068367026.1">
    <property type="nucleotide sequence ID" value="NZ_LBNE01000001.1"/>
</dbReference>
<dbReference type="SUPFAM" id="SSF52540">
    <property type="entry name" value="P-loop containing nucleoside triphosphate hydrolases"/>
    <property type="match status" value="1"/>
</dbReference>
<evidence type="ECO:0000256" key="3">
    <source>
        <dbReference type="ARBA" id="ARBA00022741"/>
    </source>
</evidence>
<gene>
    <name evidence="8" type="ORF">AAV32_02090</name>
</gene>
<reference evidence="8 9" key="1">
    <citation type="submission" date="2015-04" db="EMBL/GenBank/DDBJ databases">
        <title>Genome sequence of Kerstersia gyiorum CG1.</title>
        <authorList>
            <person name="Greninger A.L."/>
            <person name="Kozyreva V."/>
            <person name="Chaturvedi V."/>
        </authorList>
    </citation>
    <scope>NUCLEOTIDE SEQUENCE [LARGE SCALE GENOMIC DNA]</scope>
    <source>
        <strain evidence="8 9">CG1</strain>
    </source>
</reference>
<dbReference type="STRING" id="206506.AAV32_02090"/>
<dbReference type="NCBIfam" id="NF010068">
    <property type="entry name" value="PRK13548.1"/>
    <property type="match status" value="1"/>
</dbReference>
<evidence type="ECO:0000256" key="4">
    <source>
        <dbReference type="ARBA" id="ARBA00022840"/>
    </source>
</evidence>
<proteinExistence type="predicted"/>
<keyword evidence="1" id="KW-0813">Transport</keyword>
<dbReference type="InterPro" id="IPR003439">
    <property type="entry name" value="ABC_transporter-like_ATP-bd"/>
</dbReference>
<keyword evidence="9" id="KW-1185">Reference proteome</keyword>
<comment type="caution">
    <text evidence="8">The sequence shown here is derived from an EMBL/GenBank/DDBJ whole genome shotgun (WGS) entry which is preliminary data.</text>
</comment>
<keyword evidence="2" id="KW-1003">Cell membrane</keyword>
<evidence type="ECO:0000313" key="8">
    <source>
        <dbReference type="EMBL" id="KKO73108.1"/>
    </source>
</evidence>
<organism evidence="8 9">
    <name type="scientific">Kerstersia gyiorum</name>
    <dbReference type="NCBI Taxonomy" id="206506"/>
    <lineage>
        <taxon>Bacteria</taxon>
        <taxon>Pseudomonadati</taxon>
        <taxon>Pseudomonadota</taxon>
        <taxon>Betaproteobacteria</taxon>
        <taxon>Burkholderiales</taxon>
        <taxon>Alcaligenaceae</taxon>
        <taxon>Kerstersia</taxon>
    </lineage>
</organism>
<dbReference type="GO" id="GO:0005524">
    <property type="term" value="F:ATP binding"/>
    <property type="evidence" value="ECO:0007669"/>
    <property type="project" value="UniProtKB-KW"/>
</dbReference>
<keyword evidence="5" id="KW-1278">Translocase</keyword>
<dbReference type="PROSITE" id="PS50893">
    <property type="entry name" value="ABC_TRANSPORTER_2"/>
    <property type="match status" value="1"/>
</dbReference>
<keyword evidence="3" id="KW-0547">Nucleotide-binding</keyword>
<feature type="domain" description="ABC transporter" evidence="7">
    <location>
        <begin position="3"/>
        <end position="244"/>
    </location>
</feature>
<evidence type="ECO:0000313" key="9">
    <source>
        <dbReference type="Proteomes" id="UP000078084"/>
    </source>
</evidence>
<dbReference type="PANTHER" id="PTHR42794:SF1">
    <property type="entry name" value="HEMIN IMPORT ATP-BINDING PROTEIN HMUV"/>
    <property type="match status" value="1"/>
</dbReference>
<dbReference type="GO" id="GO:0016887">
    <property type="term" value="F:ATP hydrolysis activity"/>
    <property type="evidence" value="ECO:0007669"/>
    <property type="project" value="InterPro"/>
</dbReference>
<dbReference type="Gene3D" id="3.40.50.300">
    <property type="entry name" value="P-loop containing nucleotide triphosphate hydrolases"/>
    <property type="match status" value="1"/>
</dbReference>
<dbReference type="PANTHER" id="PTHR42794">
    <property type="entry name" value="HEMIN IMPORT ATP-BINDING PROTEIN HMUV"/>
    <property type="match status" value="1"/>
</dbReference>
<dbReference type="InterPro" id="IPR027417">
    <property type="entry name" value="P-loop_NTPase"/>
</dbReference>
<keyword evidence="2" id="KW-0472">Membrane</keyword>
<dbReference type="Proteomes" id="UP000078084">
    <property type="component" value="Unassembled WGS sequence"/>
</dbReference>
<sequence length="264" mass="28331">MSLSANTIAVSRRTREILSDVSLDLLSGSVVALLGANGAGKSTLLGALANELSYQRGQVALDGTELAEVGHHGLARRRAVLPQHSSLSFDMPVDQVVAMGAYPFPEVEPAVVEAEIRRALACVECEAFLGRRYGELSGGEQQRVQSARVLLQCLVGRTAGDARYLMLDEPTASLDPRHQQGLLRAVTQLAATERLGVLAILHDVNLAARWCDRIALLAQGRLIACGAPAEVLTEANLAEVYDMPVRVLPHPLAPERPLVCFDLD</sequence>
<dbReference type="CDD" id="cd03214">
    <property type="entry name" value="ABC_Iron-Siderophores_B12_Hemin"/>
    <property type="match status" value="1"/>
</dbReference>
<evidence type="ECO:0000256" key="5">
    <source>
        <dbReference type="ARBA" id="ARBA00022967"/>
    </source>
</evidence>
<dbReference type="InterPro" id="IPR003593">
    <property type="entry name" value="AAA+_ATPase"/>
</dbReference>
<protein>
    <submittedName>
        <fullName evidence="8">Hemin ABC transporter ATP-binding protein</fullName>
    </submittedName>
</protein>